<accession>A0AA52HA49</accession>
<dbReference type="AlphaFoldDB" id="A0AA52HA49"/>
<dbReference type="SMART" id="SM00422">
    <property type="entry name" value="HTH_MERR"/>
    <property type="match status" value="1"/>
</dbReference>
<keyword evidence="4" id="KW-1185">Reference proteome</keyword>
<proteinExistence type="predicted"/>
<dbReference type="GO" id="GO:0003677">
    <property type="term" value="F:DNA binding"/>
    <property type="evidence" value="ECO:0007669"/>
    <property type="project" value="InterPro"/>
</dbReference>
<feature type="domain" description="HTH merR-type" evidence="2">
    <location>
        <begin position="10"/>
        <end position="79"/>
    </location>
</feature>
<dbReference type="Gene3D" id="1.10.1660.10">
    <property type="match status" value="1"/>
</dbReference>
<feature type="region of interest" description="Disordered" evidence="1">
    <location>
        <begin position="101"/>
        <end position="145"/>
    </location>
</feature>
<dbReference type="EMBL" id="CP123872">
    <property type="protein sequence ID" value="WND02243.1"/>
    <property type="molecule type" value="Genomic_DNA"/>
</dbReference>
<dbReference type="CDD" id="cd04765">
    <property type="entry name" value="HTH_MlrA-like_sg2"/>
    <property type="match status" value="1"/>
</dbReference>
<dbReference type="InterPro" id="IPR000551">
    <property type="entry name" value="MerR-type_HTH_dom"/>
</dbReference>
<dbReference type="KEGG" id="tmk:QGN29_11840"/>
<dbReference type="SUPFAM" id="SSF46955">
    <property type="entry name" value="Putative DNA-binding domain"/>
    <property type="match status" value="1"/>
</dbReference>
<name>A0AA52HA49_9PROT</name>
<dbReference type="GO" id="GO:0006355">
    <property type="term" value="P:regulation of DNA-templated transcription"/>
    <property type="evidence" value="ECO:0007669"/>
    <property type="project" value="InterPro"/>
</dbReference>
<protein>
    <submittedName>
        <fullName evidence="3">MerR family transcriptional regulator</fullName>
    </submittedName>
</protein>
<dbReference type="Pfam" id="PF13411">
    <property type="entry name" value="MerR_1"/>
    <property type="match status" value="1"/>
</dbReference>
<organism evidence="3 4">
    <name type="scientific">Temperatibacter marinus</name>
    <dbReference type="NCBI Taxonomy" id="1456591"/>
    <lineage>
        <taxon>Bacteria</taxon>
        <taxon>Pseudomonadati</taxon>
        <taxon>Pseudomonadota</taxon>
        <taxon>Alphaproteobacteria</taxon>
        <taxon>Kordiimonadales</taxon>
        <taxon>Temperatibacteraceae</taxon>
        <taxon>Temperatibacter</taxon>
    </lineage>
</organism>
<evidence type="ECO:0000313" key="3">
    <source>
        <dbReference type="EMBL" id="WND02243.1"/>
    </source>
</evidence>
<evidence type="ECO:0000259" key="2">
    <source>
        <dbReference type="SMART" id="SM00422"/>
    </source>
</evidence>
<dbReference type="InterPro" id="IPR009061">
    <property type="entry name" value="DNA-bd_dom_put_sf"/>
</dbReference>
<reference evidence="3" key="1">
    <citation type="submission" date="2023-04" db="EMBL/GenBank/DDBJ databases">
        <title>Complete genome sequence of Temperatibacter marinus.</title>
        <authorList>
            <person name="Rong J.-C."/>
            <person name="Yi M.-L."/>
            <person name="Zhao Q."/>
        </authorList>
    </citation>
    <scope>NUCLEOTIDE SEQUENCE</scope>
    <source>
        <strain evidence="3">NBRC 110045</strain>
    </source>
</reference>
<evidence type="ECO:0000256" key="1">
    <source>
        <dbReference type="SAM" id="MobiDB-lite"/>
    </source>
</evidence>
<dbReference type="RefSeq" id="WP_310798079.1">
    <property type="nucleotide sequence ID" value="NZ_CP123872.1"/>
</dbReference>
<evidence type="ECO:0000313" key="4">
    <source>
        <dbReference type="Proteomes" id="UP001268683"/>
    </source>
</evidence>
<feature type="compositionally biased region" description="Polar residues" evidence="1">
    <location>
        <begin position="110"/>
        <end position="135"/>
    </location>
</feature>
<sequence>MPHKEKAYRTISEVAELLDLQQHVLRFWETKFPQIKPMKRGGNRRYYRPDDIRLLEALKILLHKDGYTIRGVQKLFKEQGLKDTITACLNEQPVEPVPYIKPQTERVPSFKTSPATDLDQPTNTPRNSAAENTPNPKKEPAYNSEEIASFTHSKSMKQLLVELSNIRDLLD</sequence>
<gene>
    <name evidence="3" type="ORF">QGN29_11840</name>
</gene>
<dbReference type="Proteomes" id="UP001268683">
    <property type="component" value="Chromosome"/>
</dbReference>